<reference evidence="4" key="1">
    <citation type="journal article" date="2019" name="Int. J. Syst. Evol. Microbiol.">
        <title>The Global Catalogue of Microorganisms (GCM) 10K type strain sequencing project: providing services to taxonomists for standard genome sequencing and annotation.</title>
        <authorList>
            <consortium name="The Broad Institute Genomics Platform"/>
            <consortium name="The Broad Institute Genome Sequencing Center for Infectious Disease"/>
            <person name="Wu L."/>
            <person name="Ma J."/>
        </authorList>
    </citation>
    <scope>NUCLEOTIDE SEQUENCE [LARGE SCALE GENOMIC DNA]</scope>
    <source>
        <strain evidence="4">CGMCC 4.7132</strain>
    </source>
</reference>
<dbReference type="PROSITE" id="PS51257">
    <property type="entry name" value="PROKAR_LIPOPROTEIN"/>
    <property type="match status" value="1"/>
</dbReference>
<dbReference type="SUPFAM" id="SSF53850">
    <property type="entry name" value="Periplasmic binding protein-like II"/>
    <property type="match status" value="1"/>
</dbReference>
<keyword evidence="4" id="KW-1185">Reference proteome</keyword>
<organism evidence="3 4">
    <name type="scientific">Sphaerisporangium dianthi</name>
    <dbReference type="NCBI Taxonomy" id="1436120"/>
    <lineage>
        <taxon>Bacteria</taxon>
        <taxon>Bacillati</taxon>
        <taxon>Actinomycetota</taxon>
        <taxon>Actinomycetes</taxon>
        <taxon>Streptosporangiales</taxon>
        <taxon>Streptosporangiaceae</taxon>
        <taxon>Sphaerisporangium</taxon>
    </lineage>
</organism>
<feature type="chain" id="PRO_5046477799" evidence="2">
    <location>
        <begin position="22"/>
        <end position="405"/>
    </location>
</feature>
<feature type="signal peptide" evidence="2">
    <location>
        <begin position="1"/>
        <end position="21"/>
    </location>
</feature>
<protein>
    <submittedName>
        <fullName evidence="3">ABC transporter substrate-binding protein</fullName>
    </submittedName>
</protein>
<gene>
    <name evidence="3" type="ORF">ACFO60_19060</name>
</gene>
<dbReference type="PANTHER" id="PTHR30222">
    <property type="entry name" value="SPERMIDINE/PUTRESCINE-BINDING PERIPLASMIC PROTEIN"/>
    <property type="match status" value="1"/>
</dbReference>
<dbReference type="PANTHER" id="PTHR30222:SF18">
    <property type="entry name" value="BIFUNCTIONAL POLYHYDROXYBUTYRATE SYNTHASE _ ABC TRANSPORTER PERIPLASMIC BINDING PROTEIN-RELATED"/>
    <property type="match status" value="1"/>
</dbReference>
<name>A0ABV9CIL5_9ACTN</name>
<evidence type="ECO:0000313" key="4">
    <source>
        <dbReference type="Proteomes" id="UP001596004"/>
    </source>
</evidence>
<evidence type="ECO:0000313" key="3">
    <source>
        <dbReference type="EMBL" id="MFC4532881.1"/>
    </source>
</evidence>
<dbReference type="InterPro" id="IPR006059">
    <property type="entry name" value="SBP"/>
</dbReference>
<dbReference type="CDD" id="cd13588">
    <property type="entry name" value="PBP2_polyamine_1"/>
    <property type="match status" value="1"/>
</dbReference>
<dbReference type="Proteomes" id="UP001596004">
    <property type="component" value="Unassembled WGS sequence"/>
</dbReference>
<dbReference type="Gene3D" id="3.40.190.10">
    <property type="entry name" value="Periplasmic binding protein-like II"/>
    <property type="match status" value="2"/>
</dbReference>
<accession>A0ABV9CIL5</accession>
<dbReference type="Pfam" id="PF13416">
    <property type="entry name" value="SBP_bac_8"/>
    <property type="match status" value="1"/>
</dbReference>
<sequence length="405" mass="43232">MRSTRLAIATAALALAAAACGGGSTGGSAGGGTAAAPGRTGFTPPKVEALKSLGAGEGQVNLVAWAGYAEDGSNDPKVDWVHPFEQATGCKVGTKTAGTSDEMVNLMKTGEYDAVSASGDASLRLIASGTVAPVTTDLVPNYKDVFDGLKLKPWNSVNGVAYGVPHGRGANLLMWRTDKVNPAPDSWSVVFDPASPYKGALTAYDSPIYIADAALYLMATKPGLGIKDPYALDDEQFQAAVDLLKQQKQNIGEYWSDYTKAVQAFKSGDTVAGTTWQVIANLVKADKAPVEAILPKEGATGWSDTWMVAAKARHPNCAYKWLDWIISPKANAQVAEWFGEAPSNAKACEQTSDKTFCETYHATDESYFSKVHYWTTPIAQCLDGRTDVKCKDYSEWTRAWTEIKG</sequence>
<keyword evidence="1 2" id="KW-0732">Signal</keyword>
<evidence type="ECO:0000256" key="2">
    <source>
        <dbReference type="SAM" id="SignalP"/>
    </source>
</evidence>
<dbReference type="EMBL" id="JBHSFP010000012">
    <property type="protein sequence ID" value="MFC4532881.1"/>
    <property type="molecule type" value="Genomic_DNA"/>
</dbReference>
<comment type="caution">
    <text evidence="3">The sequence shown here is derived from an EMBL/GenBank/DDBJ whole genome shotgun (WGS) entry which is preliminary data.</text>
</comment>
<proteinExistence type="predicted"/>
<dbReference type="RefSeq" id="WP_380841799.1">
    <property type="nucleotide sequence ID" value="NZ_JBHSFP010000012.1"/>
</dbReference>
<evidence type="ECO:0000256" key="1">
    <source>
        <dbReference type="ARBA" id="ARBA00022729"/>
    </source>
</evidence>